<comment type="caution">
    <text evidence="13">The sequence shown here is derived from an EMBL/GenBank/DDBJ whole genome shotgun (WGS) entry which is preliminary data.</text>
</comment>
<dbReference type="InterPro" id="IPR005130">
    <property type="entry name" value="Ser_deHydtase-like_asu"/>
</dbReference>
<dbReference type="AlphaFoldDB" id="A0A086XQK4"/>
<evidence type="ECO:0000256" key="7">
    <source>
        <dbReference type="ARBA" id="ARBA00022723"/>
    </source>
</evidence>
<name>A0A086XQK4_9RHOB</name>
<comment type="cofactor">
    <cofactor evidence="1">
        <name>[4Fe-4S] cluster</name>
        <dbReference type="ChEBI" id="CHEBI:49883"/>
    </cofactor>
</comment>
<dbReference type="eggNOG" id="COG1760">
    <property type="taxonomic scope" value="Bacteria"/>
</dbReference>
<evidence type="ECO:0000256" key="8">
    <source>
        <dbReference type="ARBA" id="ARBA00023004"/>
    </source>
</evidence>
<evidence type="ECO:0000256" key="3">
    <source>
        <dbReference type="ARBA" id="ARBA00008636"/>
    </source>
</evidence>
<keyword evidence="8" id="KW-0408">Iron</keyword>
<comment type="catalytic activity">
    <reaction evidence="11">
        <text>L-serine = pyruvate + NH4(+)</text>
        <dbReference type="Rhea" id="RHEA:19169"/>
        <dbReference type="ChEBI" id="CHEBI:15361"/>
        <dbReference type="ChEBI" id="CHEBI:28938"/>
        <dbReference type="ChEBI" id="CHEBI:33384"/>
        <dbReference type="EC" id="4.3.1.17"/>
    </reaction>
</comment>
<keyword evidence="5" id="KW-0312">Gluconeogenesis</keyword>
<comment type="pathway">
    <text evidence="2">Carbohydrate biosynthesis; gluconeogenesis.</text>
</comment>
<evidence type="ECO:0000313" key="14">
    <source>
        <dbReference type="Proteomes" id="UP000028824"/>
    </source>
</evidence>
<comment type="similarity">
    <text evidence="3">Belongs to the iron-sulfur dependent L-serine dehydratase family.</text>
</comment>
<dbReference type="GO" id="GO:0046872">
    <property type="term" value="F:metal ion binding"/>
    <property type="evidence" value="ECO:0007669"/>
    <property type="project" value="UniProtKB-KW"/>
</dbReference>
<evidence type="ECO:0000256" key="2">
    <source>
        <dbReference type="ARBA" id="ARBA00004742"/>
    </source>
</evidence>
<accession>A0A086XQK4</accession>
<dbReference type="InterPro" id="IPR051318">
    <property type="entry name" value="Fe-S_L-Ser"/>
</dbReference>
<dbReference type="GO" id="GO:0051539">
    <property type="term" value="F:4 iron, 4 sulfur cluster binding"/>
    <property type="evidence" value="ECO:0007669"/>
    <property type="project" value="UniProtKB-KW"/>
</dbReference>
<evidence type="ECO:0000256" key="9">
    <source>
        <dbReference type="ARBA" id="ARBA00023014"/>
    </source>
</evidence>
<keyword evidence="10" id="KW-0456">Lyase</keyword>
<reference evidence="13 14" key="1">
    <citation type="submission" date="2014-03" db="EMBL/GenBank/DDBJ databases">
        <title>Genome of Paenirhodobacter enshiensis DW2-9.</title>
        <authorList>
            <person name="Wang D."/>
            <person name="Wang G."/>
        </authorList>
    </citation>
    <scope>NUCLEOTIDE SEQUENCE [LARGE SCALE GENOMIC DNA]</scope>
    <source>
        <strain evidence="13 14">DW2-9</strain>
    </source>
</reference>
<keyword evidence="9" id="KW-0411">Iron-sulfur</keyword>
<protein>
    <recommendedName>
        <fullName evidence="4">L-serine ammonia-lyase</fullName>
        <ecNumber evidence="4">4.3.1.17</ecNumber>
    </recommendedName>
</protein>
<dbReference type="STRING" id="1105367.CG50_10970"/>
<evidence type="ECO:0000256" key="4">
    <source>
        <dbReference type="ARBA" id="ARBA00012093"/>
    </source>
</evidence>
<dbReference type="EMBL" id="JFZB01000056">
    <property type="protein sequence ID" value="KFI24304.1"/>
    <property type="molecule type" value="Genomic_DNA"/>
</dbReference>
<evidence type="ECO:0000256" key="10">
    <source>
        <dbReference type="ARBA" id="ARBA00023239"/>
    </source>
</evidence>
<organism evidence="13 14">
    <name type="scientific">Paenirhodobacter enshiensis</name>
    <dbReference type="NCBI Taxonomy" id="1105367"/>
    <lineage>
        <taxon>Bacteria</taxon>
        <taxon>Pseudomonadati</taxon>
        <taxon>Pseudomonadota</taxon>
        <taxon>Alphaproteobacteria</taxon>
        <taxon>Rhodobacterales</taxon>
        <taxon>Rhodobacter group</taxon>
        <taxon>Paenirhodobacter</taxon>
    </lineage>
</organism>
<evidence type="ECO:0000259" key="12">
    <source>
        <dbReference type="Pfam" id="PF03313"/>
    </source>
</evidence>
<gene>
    <name evidence="13" type="ORF">CG50_10970</name>
</gene>
<dbReference type="RefSeq" id="WP_036640294.1">
    <property type="nucleotide sequence ID" value="NZ_JFZB01000056.1"/>
</dbReference>
<keyword evidence="6" id="KW-0004">4Fe-4S</keyword>
<evidence type="ECO:0000256" key="11">
    <source>
        <dbReference type="ARBA" id="ARBA00049406"/>
    </source>
</evidence>
<evidence type="ECO:0000256" key="5">
    <source>
        <dbReference type="ARBA" id="ARBA00022432"/>
    </source>
</evidence>
<dbReference type="Proteomes" id="UP000028824">
    <property type="component" value="Unassembled WGS sequence"/>
</dbReference>
<evidence type="ECO:0000313" key="13">
    <source>
        <dbReference type="EMBL" id="KFI24304.1"/>
    </source>
</evidence>
<proteinExistence type="inferred from homology"/>
<dbReference type="PANTHER" id="PTHR30182">
    <property type="entry name" value="L-SERINE DEHYDRATASE"/>
    <property type="match status" value="1"/>
</dbReference>
<sequence length="157" mass="16143">RYWLDHVPSASVKQLDEFLLTAAAVGGLIKTNASISGAECGCQAEVGSAAAMAAAGLAAVLGGTPEQIENAAEIALEHHLGMTCDPVRGLVQVPCIERNGLGAIKAISAASLSLRGDGTHFVPLDAAIETMRQTGRDMDSRYKETSLGGLAVNVPNC</sequence>
<feature type="domain" description="Serine dehydratase-like alpha subunit" evidence="12">
    <location>
        <begin position="10"/>
        <end position="151"/>
    </location>
</feature>
<feature type="non-terminal residue" evidence="13">
    <location>
        <position position="1"/>
    </location>
</feature>
<dbReference type="GO" id="GO:0003941">
    <property type="term" value="F:L-serine ammonia-lyase activity"/>
    <property type="evidence" value="ECO:0007669"/>
    <property type="project" value="UniProtKB-EC"/>
</dbReference>
<dbReference type="Pfam" id="PF03313">
    <property type="entry name" value="SDH_alpha"/>
    <property type="match status" value="1"/>
</dbReference>
<dbReference type="GO" id="GO:0006094">
    <property type="term" value="P:gluconeogenesis"/>
    <property type="evidence" value="ECO:0007669"/>
    <property type="project" value="UniProtKB-KW"/>
</dbReference>
<keyword evidence="7" id="KW-0479">Metal-binding</keyword>
<evidence type="ECO:0000256" key="1">
    <source>
        <dbReference type="ARBA" id="ARBA00001966"/>
    </source>
</evidence>
<dbReference type="PANTHER" id="PTHR30182:SF1">
    <property type="entry name" value="L-SERINE DEHYDRATASE 1"/>
    <property type="match status" value="1"/>
</dbReference>
<dbReference type="EC" id="4.3.1.17" evidence="4"/>
<evidence type="ECO:0000256" key="6">
    <source>
        <dbReference type="ARBA" id="ARBA00022485"/>
    </source>
</evidence>
<keyword evidence="14" id="KW-1185">Reference proteome</keyword>